<organism evidence="2 3">
    <name type="scientific">Weizmannia acidilactici</name>
    <dbReference type="NCBI Taxonomy" id="2607726"/>
    <lineage>
        <taxon>Bacteria</taxon>
        <taxon>Bacillati</taxon>
        <taxon>Bacillota</taxon>
        <taxon>Bacilli</taxon>
        <taxon>Bacillales</taxon>
        <taxon>Bacillaceae</taxon>
        <taxon>Heyndrickxia</taxon>
    </lineage>
</organism>
<comment type="caution">
    <text evidence="2">The sequence shown here is derived from an EMBL/GenBank/DDBJ whole genome shotgun (WGS) entry which is preliminary data.</text>
</comment>
<gene>
    <name evidence="2" type="ORF">BpJC7_15580</name>
</gene>
<keyword evidence="3" id="KW-1185">Reference proteome</keyword>
<reference evidence="2 3" key="1">
    <citation type="submission" date="2019-09" db="EMBL/GenBank/DDBJ databases">
        <title>Draft genome sequence of Bacillus sp. JC-7.</title>
        <authorList>
            <person name="Tanaka N."/>
            <person name="Shiwa Y."/>
            <person name="Fujita N."/>
            <person name="Tanasupawat S."/>
        </authorList>
    </citation>
    <scope>NUCLEOTIDE SEQUENCE [LARGE SCALE GENOMIC DNA]</scope>
    <source>
        <strain evidence="2 3">JC-7</strain>
    </source>
</reference>
<feature type="region of interest" description="Disordered" evidence="1">
    <location>
        <begin position="38"/>
        <end position="71"/>
    </location>
</feature>
<proteinExistence type="predicted"/>
<feature type="compositionally biased region" description="Basic and acidic residues" evidence="1">
    <location>
        <begin position="54"/>
        <end position="71"/>
    </location>
</feature>
<name>A0A5J4JHU3_9BACI</name>
<protein>
    <submittedName>
        <fullName evidence="2">Uncharacterized protein</fullName>
    </submittedName>
</protein>
<dbReference type="AlphaFoldDB" id="A0A5J4JHU3"/>
<dbReference type="EMBL" id="BKZQ01000017">
    <property type="protein sequence ID" value="GER70255.1"/>
    <property type="molecule type" value="Genomic_DNA"/>
</dbReference>
<evidence type="ECO:0000313" key="3">
    <source>
        <dbReference type="Proteomes" id="UP000391919"/>
    </source>
</evidence>
<accession>A0A5J4JHU3</accession>
<evidence type="ECO:0000313" key="2">
    <source>
        <dbReference type="EMBL" id="GER70255.1"/>
    </source>
</evidence>
<dbReference type="Proteomes" id="UP000391919">
    <property type="component" value="Unassembled WGS sequence"/>
</dbReference>
<evidence type="ECO:0000256" key="1">
    <source>
        <dbReference type="SAM" id="MobiDB-lite"/>
    </source>
</evidence>
<sequence length="71" mass="8071">MLLLRQNNVLIKHMGFGMPCAFLVPKDKNCNWTGRKVSEEAGKGVKRASGQKEMSIRDSREKTGNRKEFMS</sequence>